<evidence type="ECO:0000256" key="2">
    <source>
        <dbReference type="ARBA" id="ARBA00022452"/>
    </source>
</evidence>
<evidence type="ECO:0000256" key="5">
    <source>
        <dbReference type="ARBA" id="ARBA00023136"/>
    </source>
</evidence>
<evidence type="ECO:0000256" key="1">
    <source>
        <dbReference type="ARBA" id="ARBA00004571"/>
    </source>
</evidence>
<dbReference type="InterPro" id="IPR057556">
    <property type="entry name" value="TPR_Slam"/>
</dbReference>
<dbReference type="EMBL" id="CP084930">
    <property type="protein sequence ID" value="USI73658.1"/>
    <property type="molecule type" value="Genomic_DNA"/>
</dbReference>
<keyword evidence="3" id="KW-0812">Transmembrane</keyword>
<sequence length="481" mass="51790">MLCMIATPGGARAQPTAPLDTGLRLGEAAERRKAAADARAAAAAADTAAIAIDGAPQDGGSNANDLGAALYLSLVRQRWAEARRLLDAYRTLPDRDAALLLYAEAALARAQGDLARATDTYRALLARQPDLLPARLELARALFLDHRDREAARLFDDLRRELATQGDKAAGVLRTVELFRGALRKRRGVQAMLSIGPGYSSNLNQSSASATCLLAGDDGGCLIDRKVPAPIAAAGINIEANAAWRRPLGGRSGIAARALLFGDVYPGNHAYSQTSLSLYAGYDRRSARTGLVLAPSYDLGTLGAARLYEAWGGHGEFGVAIGPRALVRLEANLRHFAYRRDDYQDFSGRQADLALTGWYTLPHGWTLFAGPDLVDKSARDAVNAYRQYGGRVGLVKTIGAAAELLLTASVRQRDYAAYSALLDATRRDTEQTYSLLARWPGLRLAGFSPSLLAQHGRTASTVDWLYAYRRTSLSVRIDHVL</sequence>
<gene>
    <name evidence="10" type="ORF">LHA26_04070</name>
</gene>
<dbReference type="SUPFAM" id="SSF48452">
    <property type="entry name" value="TPR-like"/>
    <property type="match status" value="1"/>
</dbReference>
<dbReference type="Pfam" id="PF24575">
    <property type="entry name" value="TPR_Slam"/>
    <property type="match status" value="1"/>
</dbReference>
<comment type="similarity">
    <text evidence="7">Belongs to the Slam family.</text>
</comment>
<evidence type="ECO:0000313" key="10">
    <source>
        <dbReference type="EMBL" id="USI73658.1"/>
    </source>
</evidence>
<feature type="domain" description="Surface lipoprotein assembly modifier N-terminal TPR repeats region" evidence="9">
    <location>
        <begin position="62"/>
        <end position="154"/>
    </location>
</feature>
<proteinExistence type="inferred from homology"/>
<dbReference type="Gene3D" id="1.25.40.10">
    <property type="entry name" value="Tetratricopeptide repeat domain"/>
    <property type="match status" value="1"/>
</dbReference>
<dbReference type="InterPro" id="IPR007655">
    <property type="entry name" value="Slam_C"/>
</dbReference>
<keyword evidence="2" id="KW-1134">Transmembrane beta strand</keyword>
<keyword evidence="11" id="KW-1185">Reference proteome</keyword>
<evidence type="ECO:0000259" key="8">
    <source>
        <dbReference type="Pfam" id="PF04575"/>
    </source>
</evidence>
<keyword evidence="4" id="KW-0732">Signal</keyword>
<dbReference type="Pfam" id="PF04575">
    <property type="entry name" value="SlipAM"/>
    <property type="match status" value="1"/>
</dbReference>
<name>A0ABY4X9R1_9SPHN</name>
<evidence type="ECO:0000256" key="4">
    <source>
        <dbReference type="ARBA" id="ARBA00022729"/>
    </source>
</evidence>
<reference evidence="10" key="1">
    <citation type="journal article" date="2022" name="Toxins">
        <title>Genomic Analysis of Sphingopyxis sp. USTB-05 for Biodegrading Cyanobacterial Hepatotoxins.</title>
        <authorList>
            <person name="Liu C."/>
            <person name="Xu Q."/>
            <person name="Zhao Z."/>
            <person name="Zhang H."/>
            <person name="Liu X."/>
            <person name="Yin C."/>
            <person name="Liu Y."/>
            <person name="Yan H."/>
        </authorList>
    </citation>
    <scope>NUCLEOTIDE SEQUENCE</scope>
    <source>
        <strain evidence="10">NBD5</strain>
    </source>
</reference>
<dbReference type="Proteomes" id="UP001056937">
    <property type="component" value="Chromosome 1"/>
</dbReference>
<dbReference type="RefSeq" id="WP_252167464.1">
    <property type="nucleotide sequence ID" value="NZ_CP084930.1"/>
</dbReference>
<evidence type="ECO:0000256" key="6">
    <source>
        <dbReference type="ARBA" id="ARBA00023237"/>
    </source>
</evidence>
<keyword evidence="5" id="KW-0472">Membrane</keyword>
<keyword evidence="6" id="KW-0998">Cell outer membrane</keyword>
<evidence type="ECO:0000256" key="3">
    <source>
        <dbReference type="ARBA" id="ARBA00022692"/>
    </source>
</evidence>
<evidence type="ECO:0000259" key="9">
    <source>
        <dbReference type="Pfam" id="PF24575"/>
    </source>
</evidence>
<dbReference type="InterPro" id="IPR011990">
    <property type="entry name" value="TPR-like_helical_dom_sf"/>
</dbReference>
<keyword evidence="10" id="KW-0449">Lipoprotein</keyword>
<organism evidence="10 11">
    <name type="scientific">Sphingomonas morindae</name>
    <dbReference type="NCBI Taxonomy" id="1541170"/>
    <lineage>
        <taxon>Bacteria</taxon>
        <taxon>Pseudomonadati</taxon>
        <taxon>Pseudomonadota</taxon>
        <taxon>Alphaproteobacteria</taxon>
        <taxon>Sphingomonadales</taxon>
        <taxon>Sphingomonadaceae</taxon>
        <taxon>Sphingomonas</taxon>
    </lineage>
</organism>
<protein>
    <submittedName>
        <fullName evidence="10">Surface lipoprotein assembly modifier</fullName>
    </submittedName>
</protein>
<evidence type="ECO:0000256" key="7">
    <source>
        <dbReference type="ARBA" id="ARBA00023609"/>
    </source>
</evidence>
<comment type="subcellular location">
    <subcellularLocation>
        <location evidence="1">Cell outer membrane</location>
        <topology evidence="1">Multi-pass membrane protein</topology>
    </subcellularLocation>
</comment>
<evidence type="ECO:0000313" key="11">
    <source>
        <dbReference type="Proteomes" id="UP001056937"/>
    </source>
</evidence>
<feature type="domain" description="Surface lipoprotein assembly modifier C-terminal" evidence="8">
    <location>
        <begin position="194"/>
        <end position="478"/>
    </location>
</feature>
<accession>A0ABY4X9R1</accession>